<dbReference type="AlphaFoldDB" id="A0A0R3QD26"/>
<dbReference type="WBParaSite" id="BTMF_0000425801-mRNA-1">
    <property type="protein sequence ID" value="BTMF_0000425801-mRNA-1"/>
    <property type="gene ID" value="BTMF_0000425801"/>
</dbReference>
<evidence type="ECO:0000313" key="2">
    <source>
        <dbReference type="Proteomes" id="UP000280834"/>
    </source>
</evidence>
<reference evidence="3" key="1">
    <citation type="submission" date="2017-02" db="UniProtKB">
        <authorList>
            <consortium name="WormBaseParasite"/>
        </authorList>
    </citation>
    <scope>IDENTIFICATION</scope>
</reference>
<keyword evidence="2" id="KW-1185">Reference proteome</keyword>
<accession>A0A0R3QD26</accession>
<name>A0A0R3QD26_9BILA</name>
<evidence type="ECO:0000313" key="3">
    <source>
        <dbReference type="WBParaSite" id="BTMF_0000425801-mRNA-1"/>
    </source>
</evidence>
<protein>
    <submittedName>
        <fullName evidence="3">DUF4936 family protein</fullName>
    </submittedName>
</protein>
<reference evidence="1 2" key="2">
    <citation type="submission" date="2018-11" db="EMBL/GenBank/DDBJ databases">
        <authorList>
            <consortium name="Pathogen Informatics"/>
        </authorList>
    </citation>
    <scope>NUCLEOTIDE SEQUENCE [LARGE SCALE GENOMIC DNA]</scope>
</reference>
<proteinExistence type="predicted"/>
<dbReference type="Proteomes" id="UP000280834">
    <property type="component" value="Unassembled WGS sequence"/>
</dbReference>
<evidence type="ECO:0000313" key="1">
    <source>
        <dbReference type="EMBL" id="VDO15030.1"/>
    </source>
</evidence>
<sequence length="78" mass="8567">MPLDTPPLWRFTLAVHPLSGGAWGGRAEVWCGLRLVSVFAAFMYESEAEVRTRLEAEVLAYIAERGGSASLRFEPGGR</sequence>
<dbReference type="EMBL" id="UZAG01003239">
    <property type="protein sequence ID" value="VDO15030.1"/>
    <property type="molecule type" value="Genomic_DNA"/>
</dbReference>
<gene>
    <name evidence="1" type="ORF">BTMF_LOCUS3556</name>
</gene>
<organism evidence="3">
    <name type="scientific">Brugia timori</name>
    <dbReference type="NCBI Taxonomy" id="42155"/>
    <lineage>
        <taxon>Eukaryota</taxon>
        <taxon>Metazoa</taxon>
        <taxon>Ecdysozoa</taxon>
        <taxon>Nematoda</taxon>
        <taxon>Chromadorea</taxon>
        <taxon>Rhabditida</taxon>
        <taxon>Spirurina</taxon>
        <taxon>Spiruromorpha</taxon>
        <taxon>Filarioidea</taxon>
        <taxon>Onchocercidae</taxon>
        <taxon>Brugia</taxon>
    </lineage>
</organism>